<evidence type="ECO:0000313" key="1">
    <source>
        <dbReference type="EMBL" id="CAL5024428.1"/>
    </source>
</evidence>
<protein>
    <submittedName>
        <fullName evidence="1">Uncharacterized protein</fullName>
    </submittedName>
</protein>
<dbReference type="EMBL" id="OZ075113">
    <property type="protein sequence ID" value="CAL5024428.1"/>
    <property type="molecule type" value="Genomic_DNA"/>
</dbReference>
<dbReference type="AlphaFoldDB" id="A0ABC9CQV3"/>
<gene>
    <name evidence="1" type="ORF">URODEC1_LOCUS77514</name>
</gene>
<reference evidence="1" key="1">
    <citation type="submission" date="2024-10" db="EMBL/GenBank/DDBJ databases">
        <authorList>
            <person name="Ryan C."/>
        </authorList>
    </citation>
    <scope>NUCLEOTIDE SEQUENCE [LARGE SCALE GENOMIC DNA]</scope>
</reference>
<organism evidence="1 2">
    <name type="scientific">Urochloa decumbens</name>
    <dbReference type="NCBI Taxonomy" id="240449"/>
    <lineage>
        <taxon>Eukaryota</taxon>
        <taxon>Viridiplantae</taxon>
        <taxon>Streptophyta</taxon>
        <taxon>Embryophyta</taxon>
        <taxon>Tracheophyta</taxon>
        <taxon>Spermatophyta</taxon>
        <taxon>Magnoliopsida</taxon>
        <taxon>Liliopsida</taxon>
        <taxon>Poales</taxon>
        <taxon>Poaceae</taxon>
        <taxon>PACMAD clade</taxon>
        <taxon>Panicoideae</taxon>
        <taxon>Panicodae</taxon>
        <taxon>Paniceae</taxon>
        <taxon>Melinidinae</taxon>
        <taxon>Urochloa</taxon>
    </lineage>
</organism>
<accession>A0ABC9CQV3</accession>
<sequence>MAAASTLAGGRRHVHLCFTDHRDQTYALHHIDVDPLFGSEPADPDPESMDALPLPPPAARFQPPPEPNHVMNFHPLGDRRVVSIDELRRTLIYDAANGAVRAGPALRDRKWYTLSATVLGPGAEDNLYLLDHIPLRERRRCFEALIYEPHREDWSWHKLPQPPYVRDPGYAGAQVVSHAVAGSGAVWTYTQGVGTYSFDTARRAWRKEGDWALPFRGKAVRDGQPGGGCGLWFGISSAPDGRLVAADLATATATSPPEVRGTFEDLRPPGEWFCRNAAVVHVGRGRLCTVRFFATDPTDKLWKTRGTVVVITAVEVGCDGDDGGIRMVRRRSACIKIPDYNRLINWVL</sequence>
<keyword evidence="2" id="KW-1185">Reference proteome</keyword>
<evidence type="ECO:0000313" key="2">
    <source>
        <dbReference type="Proteomes" id="UP001497457"/>
    </source>
</evidence>
<dbReference type="InterPro" id="IPR012871">
    <property type="entry name" value="DUF1668_ORYSA"/>
</dbReference>
<dbReference type="Proteomes" id="UP001497457">
    <property type="component" value="Chromosome 3rd"/>
</dbReference>
<dbReference type="PANTHER" id="PTHR33085:SF56">
    <property type="entry name" value="OS07G0513400 PROTEIN"/>
    <property type="match status" value="1"/>
</dbReference>
<name>A0ABC9CQV3_9POAL</name>
<dbReference type="Pfam" id="PF07893">
    <property type="entry name" value="DUF1668"/>
    <property type="match status" value="1"/>
</dbReference>
<proteinExistence type="predicted"/>
<dbReference type="PANTHER" id="PTHR33085">
    <property type="entry name" value="OS12G0113100 PROTEIN-RELATED"/>
    <property type="match status" value="1"/>
</dbReference>